<evidence type="ECO:0000256" key="6">
    <source>
        <dbReference type="SAM" id="MobiDB-lite"/>
    </source>
</evidence>
<proteinExistence type="predicted"/>
<dbReference type="GO" id="GO:0016020">
    <property type="term" value="C:membrane"/>
    <property type="evidence" value="ECO:0007669"/>
    <property type="project" value="UniProtKB-SubCell"/>
</dbReference>
<dbReference type="AlphaFoldDB" id="A0A7R9KFC1"/>
<dbReference type="Gene3D" id="1.20.1250.20">
    <property type="entry name" value="MFS general substrate transporter like domains"/>
    <property type="match status" value="1"/>
</dbReference>
<keyword evidence="3 7" id="KW-0812">Transmembrane</keyword>
<evidence type="ECO:0000256" key="2">
    <source>
        <dbReference type="ARBA" id="ARBA00022448"/>
    </source>
</evidence>
<feature type="transmembrane region" description="Helical" evidence="7">
    <location>
        <begin position="216"/>
        <end position="236"/>
    </location>
</feature>
<dbReference type="PROSITE" id="PS00217">
    <property type="entry name" value="SUGAR_TRANSPORT_2"/>
    <property type="match status" value="1"/>
</dbReference>
<dbReference type="PRINTS" id="PR00171">
    <property type="entry name" value="SUGRTRNSPORT"/>
</dbReference>
<evidence type="ECO:0000259" key="8">
    <source>
        <dbReference type="PROSITE" id="PS50850"/>
    </source>
</evidence>
<comment type="subcellular location">
    <subcellularLocation>
        <location evidence="1">Membrane</location>
        <topology evidence="1">Multi-pass membrane protein</topology>
    </subcellularLocation>
</comment>
<organism evidence="9">
    <name type="scientific">Medioppia subpectinata</name>
    <dbReference type="NCBI Taxonomy" id="1979941"/>
    <lineage>
        <taxon>Eukaryota</taxon>
        <taxon>Metazoa</taxon>
        <taxon>Ecdysozoa</taxon>
        <taxon>Arthropoda</taxon>
        <taxon>Chelicerata</taxon>
        <taxon>Arachnida</taxon>
        <taxon>Acari</taxon>
        <taxon>Acariformes</taxon>
        <taxon>Sarcoptiformes</taxon>
        <taxon>Oribatida</taxon>
        <taxon>Brachypylina</taxon>
        <taxon>Oppioidea</taxon>
        <taxon>Oppiidae</taxon>
        <taxon>Medioppia</taxon>
    </lineage>
</organism>
<feature type="transmembrane region" description="Helical" evidence="7">
    <location>
        <begin position="184"/>
        <end position="204"/>
    </location>
</feature>
<evidence type="ECO:0000256" key="5">
    <source>
        <dbReference type="ARBA" id="ARBA00023136"/>
    </source>
</evidence>
<feature type="compositionally biased region" description="Low complexity" evidence="6">
    <location>
        <begin position="23"/>
        <end position="33"/>
    </location>
</feature>
<keyword evidence="10" id="KW-1185">Reference proteome</keyword>
<dbReference type="InterPro" id="IPR036259">
    <property type="entry name" value="MFS_trans_sf"/>
</dbReference>
<evidence type="ECO:0000313" key="9">
    <source>
        <dbReference type="EMBL" id="CAD7620722.1"/>
    </source>
</evidence>
<sequence length="278" mass="30398">MDDLRLSEMAYLNIPDRDRDKSPSPADSMASSATDLSTLPMNLGQRRDESTGLNSHLVFAISAAALGSSFQHGYNTGVVNAPQELVQKFISEAHTERFHDLSLNITSNTTSSDVSGDAVTVNLIYSIMVSIFCIGGMIGALLTGYVAEKFGRKGGLLWNNVFVFLAAGLMGFSKMCRSYEMLIMGRFFIGFNAGLNAGLAPMYLTEISPTHLRGAIGTIYQLVITISILTSNILGLPQILGTADKWPILFALTWLRGTIEVHDEMDDMRAEYESMKLF</sequence>
<protein>
    <recommendedName>
        <fullName evidence="8">Major facilitator superfamily (MFS) profile domain-containing protein</fullName>
    </recommendedName>
</protein>
<evidence type="ECO:0000313" key="10">
    <source>
        <dbReference type="Proteomes" id="UP000759131"/>
    </source>
</evidence>
<dbReference type="InterPro" id="IPR045263">
    <property type="entry name" value="GLUT"/>
</dbReference>
<dbReference type="PANTHER" id="PTHR23503:SF8">
    <property type="entry name" value="FACILITATED GLUCOSE TRANSPORTER PROTEIN 1"/>
    <property type="match status" value="1"/>
</dbReference>
<dbReference type="InterPro" id="IPR005828">
    <property type="entry name" value="MFS_sugar_transport-like"/>
</dbReference>
<reference evidence="9" key="1">
    <citation type="submission" date="2020-11" db="EMBL/GenBank/DDBJ databases">
        <authorList>
            <person name="Tran Van P."/>
        </authorList>
    </citation>
    <scope>NUCLEOTIDE SEQUENCE</scope>
</reference>
<dbReference type="PROSITE" id="PS50850">
    <property type="entry name" value="MFS"/>
    <property type="match status" value="1"/>
</dbReference>
<gene>
    <name evidence="9" type="ORF">OSB1V03_LOCUS1203</name>
</gene>
<dbReference type="OrthoDB" id="4540492at2759"/>
<feature type="domain" description="Major facilitator superfamily (MFS) profile" evidence="8">
    <location>
        <begin position="61"/>
        <end position="278"/>
    </location>
</feature>
<feature type="region of interest" description="Disordered" evidence="6">
    <location>
        <begin position="12"/>
        <end position="45"/>
    </location>
</feature>
<keyword evidence="4 7" id="KW-1133">Transmembrane helix</keyword>
<evidence type="ECO:0000256" key="4">
    <source>
        <dbReference type="ARBA" id="ARBA00022989"/>
    </source>
</evidence>
<accession>A0A7R9KFC1</accession>
<dbReference type="EMBL" id="CAJPIZ010000324">
    <property type="protein sequence ID" value="CAG2101152.1"/>
    <property type="molecule type" value="Genomic_DNA"/>
</dbReference>
<dbReference type="InterPro" id="IPR003663">
    <property type="entry name" value="Sugar/inositol_transpt"/>
</dbReference>
<keyword evidence="2" id="KW-0813">Transport</keyword>
<feature type="transmembrane region" description="Helical" evidence="7">
    <location>
        <begin position="155"/>
        <end position="172"/>
    </location>
</feature>
<keyword evidence="5 7" id="KW-0472">Membrane</keyword>
<dbReference type="Proteomes" id="UP000759131">
    <property type="component" value="Unassembled WGS sequence"/>
</dbReference>
<name>A0A7R9KFC1_9ACAR</name>
<evidence type="ECO:0000256" key="7">
    <source>
        <dbReference type="SAM" id="Phobius"/>
    </source>
</evidence>
<feature type="transmembrane region" description="Helical" evidence="7">
    <location>
        <begin position="123"/>
        <end position="143"/>
    </location>
</feature>
<dbReference type="InterPro" id="IPR020846">
    <property type="entry name" value="MFS_dom"/>
</dbReference>
<evidence type="ECO:0000256" key="3">
    <source>
        <dbReference type="ARBA" id="ARBA00022692"/>
    </source>
</evidence>
<dbReference type="Pfam" id="PF00083">
    <property type="entry name" value="Sugar_tr"/>
    <property type="match status" value="1"/>
</dbReference>
<dbReference type="GO" id="GO:0015149">
    <property type="term" value="F:hexose transmembrane transporter activity"/>
    <property type="evidence" value="ECO:0007669"/>
    <property type="project" value="TreeGrafter"/>
</dbReference>
<dbReference type="EMBL" id="OC854899">
    <property type="protein sequence ID" value="CAD7620722.1"/>
    <property type="molecule type" value="Genomic_DNA"/>
</dbReference>
<dbReference type="InterPro" id="IPR005829">
    <property type="entry name" value="Sugar_transporter_CS"/>
</dbReference>
<evidence type="ECO:0000256" key="1">
    <source>
        <dbReference type="ARBA" id="ARBA00004141"/>
    </source>
</evidence>
<dbReference type="PANTHER" id="PTHR23503">
    <property type="entry name" value="SOLUTE CARRIER FAMILY 2"/>
    <property type="match status" value="1"/>
</dbReference>
<dbReference type="SUPFAM" id="SSF103473">
    <property type="entry name" value="MFS general substrate transporter"/>
    <property type="match status" value="1"/>
</dbReference>